<evidence type="ECO:0000313" key="2">
    <source>
        <dbReference type="WBParaSite" id="PSU_v2.g19323.t1"/>
    </source>
</evidence>
<protein>
    <submittedName>
        <fullName evidence="2">Uncharacterized protein</fullName>
    </submittedName>
</protein>
<evidence type="ECO:0000313" key="1">
    <source>
        <dbReference type="Proteomes" id="UP000887577"/>
    </source>
</evidence>
<dbReference type="AlphaFoldDB" id="A0A914YKC6"/>
<organism evidence="1 2">
    <name type="scientific">Panagrolaimus superbus</name>
    <dbReference type="NCBI Taxonomy" id="310955"/>
    <lineage>
        <taxon>Eukaryota</taxon>
        <taxon>Metazoa</taxon>
        <taxon>Ecdysozoa</taxon>
        <taxon>Nematoda</taxon>
        <taxon>Chromadorea</taxon>
        <taxon>Rhabditida</taxon>
        <taxon>Tylenchina</taxon>
        <taxon>Panagrolaimomorpha</taxon>
        <taxon>Panagrolaimoidea</taxon>
        <taxon>Panagrolaimidae</taxon>
        <taxon>Panagrolaimus</taxon>
    </lineage>
</organism>
<proteinExistence type="predicted"/>
<dbReference type="WBParaSite" id="PSU_v2.g19323.t1">
    <property type="protein sequence ID" value="PSU_v2.g19323.t1"/>
    <property type="gene ID" value="PSU_v2.g19323"/>
</dbReference>
<name>A0A914YKC6_9BILA</name>
<keyword evidence="1" id="KW-1185">Reference proteome</keyword>
<dbReference type="Proteomes" id="UP000887577">
    <property type="component" value="Unplaced"/>
</dbReference>
<reference evidence="2" key="1">
    <citation type="submission" date="2022-11" db="UniProtKB">
        <authorList>
            <consortium name="WormBaseParasite"/>
        </authorList>
    </citation>
    <scope>IDENTIFICATION</scope>
</reference>
<sequence>MRSPAYRLQIRNLGVQLFPGKVKEFLSAYDDSTSLPWGYLVINLHTKSNPLLALTTSILPDQNPIIYKLN</sequence>
<accession>A0A914YKC6</accession>